<dbReference type="EMBL" id="SPUK01000012">
    <property type="protein sequence ID" value="TQV93397.1"/>
    <property type="molecule type" value="Genomic_DNA"/>
</dbReference>
<accession>A0A545UVA4</accession>
<name>A0A545UVA4_9HYPO</name>
<feature type="region of interest" description="Disordered" evidence="1">
    <location>
        <begin position="27"/>
        <end position="54"/>
    </location>
</feature>
<dbReference type="AlphaFoldDB" id="A0A545UVA4"/>
<feature type="region of interest" description="Disordered" evidence="1">
    <location>
        <begin position="149"/>
        <end position="171"/>
    </location>
</feature>
<comment type="caution">
    <text evidence="2">The sequence shown here is derived from an EMBL/GenBank/DDBJ whole genome shotgun (WGS) entry which is preliminary data.</text>
</comment>
<keyword evidence="3" id="KW-1185">Reference proteome</keyword>
<evidence type="ECO:0000256" key="1">
    <source>
        <dbReference type="SAM" id="MobiDB-lite"/>
    </source>
</evidence>
<evidence type="ECO:0000313" key="2">
    <source>
        <dbReference type="EMBL" id="TQV93397.1"/>
    </source>
</evidence>
<dbReference type="Proteomes" id="UP000315783">
    <property type="component" value="Unassembled WGS sequence"/>
</dbReference>
<gene>
    <name evidence="2" type="ORF">IF1G_07975</name>
</gene>
<sequence>MNFNCNGGSYSSWRVCENVERKVVREGSKVMSKERGRGGKPKQRQRPWQQTEQANCSPIAPSLFSFGGKRVELEQAALTSRFYLIVRIDKQTSDSADAHRPRSGSLSSFDWEGANGGQLLQIHQRETVLIGKRRGIAVHADQQWRPTQRSCSVVEGSSERRSLQNSMGRCR</sequence>
<protein>
    <submittedName>
        <fullName evidence="2">Uncharacterized protein</fullName>
    </submittedName>
</protein>
<reference evidence="2 3" key="1">
    <citation type="journal article" date="2019" name="Appl. Microbiol. Biotechnol.">
        <title>Genome sequence of Isaria javanica and comparative genome analysis insights into family S53 peptidase evolution in fungal entomopathogens.</title>
        <authorList>
            <person name="Lin R."/>
            <person name="Zhang X."/>
            <person name="Xin B."/>
            <person name="Zou M."/>
            <person name="Gao Y."/>
            <person name="Qin F."/>
            <person name="Hu Q."/>
            <person name="Xie B."/>
            <person name="Cheng X."/>
        </authorList>
    </citation>
    <scope>NUCLEOTIDE SEQUENCE [LARGE SCALE GENOMIC DNA]</scope>
    <source>
        <strain evidence="2 3">IJ1G</strain>
    </source>
</reference>
<organism evidence="2 3">
    <name type="scientific">Cordyceps javanica</name>
    <dbReference type="NCBI Taxonomy" id="43265"/>
    <lineage>
        <taxon>Eukaryota</taxon>
        <taxon>Fungi</taxon>
        <taxon>Dikarya</taxon>
        <taxon>Ascomycota</taxon>
        <taxon>Pezizomycotina</taxon>
        <taxon>Sordariomycetes</taxon>
        <taxon>Hypocreomycetidae</taxon>
        <taxon>Hypocreales</taxon>
        <taxon>Cordycipitaceae</taxon>
        <taxon>Cordyceps</taxon>
    </lineage>
</organism>
<feature type="compositionally biased region" description="Basic and acidic residues" evidence="1">
    <location>
        <begin position="27"/>
        <end position="37"/>
    </location>
</feature>
<proteinExistence type="predicted"/>
<evidence type="ECO:0000313" key="3">
    <source>
        <dbReference type="Proteomes" id="UP000315783"/>
    </source>
</evidence>